<evidence type="ECO:0000313" key="5">
    <source>
        <dbReference type="Proteomes" id="UP000694865"/>
    </source>
</evidence>
<dbReference type="RefSeq" id="XP_002741259.1">
    <property type="nucleotide sequence ID" value="XM_002741213.2"/>
</dbReference>
<dbReference type="CDD" id="cd08674">
    <property type="entry name" value="Cdt1_m"/>
    <property type="match status" value="1"/>
</dbReference>
<evidence type="ECO:0000256" key="2">
    <source>
        <dbReference type="ARBA" id="ARBA00023306"/>
    </source>
</evidence>
<accession>A0ABM0H049</accession>
<keyword evidence="5" id="KW-1185">Reference proteome</keyword>
<dbReference type="Gene3D" id="1.10.10.1420">
    <property type="entry name" value="DNA replication factor Cdt1, C-terminal WH domain"/>
    <property type="match status" value="1"/>
</dbReference>
<feature type="compositionally biased region" description="Basic and acidic residues" evidence="3">
    <location>
        <begin position="215"/>
        <end position="232"/>
    </location>
</feature>
<organism evidence="5 6">
    <name type="scientific">Saccoglossus kowalevskii</name>
    <name type="common">Acorn worm</name>
    <dbReference type="NCBI Taxonomy" id="10224"/>
    <lineage>
        <taxon>Eukaryota</taxon>
        <taxon>Metazoa</taxon>
        <taxon>Hemichordata</taxon>
        <taxon>Enteropneusta</taxon>
        <taxon>Harrimaniidae</taxon>
        <taxon>Saccoglossus</taxon>
    </lineage>
</organism>
<comment type="similarity">
    <text evidence="1">Belongs to the Cdt1 family.</text>
</comment>
<feature type="region of interest" description="Disordered" evidence="3">
    <location>
        <begin position="192"/>
        <end position="233"/>
    </location>
</feature>
<feature type="compositionally biased region" description="Polar residues" evidence="3">
    <location>
        <begin position="47"/>
        <end position="63"/>
    </location>
</feature>
<feature type="region of interest" description="Disordered" evidence="3">
    <location>
        <begin position="326"/>
        <end position="368"/>
    </location>
</feature>
<feature type="region of interest" description="Disordered" evidence="3">
    <location>
        <begin position="11"/>
        <end position="30"/>
    </location>
</feature>
<feature type="compositionally biased region" description="Polar residues" evidence="3">
    <location>
        <begin position="605"/>
        <end position="618"/>
    </location>
</feature>
<dbReference type="InterPro" id="IPR032054">
    <property type="entry name" value="Cdt1_C"/>
</dbReference>
<evidence type="ECO:0000256" key="1">
    <source>
        <dbReference type="ARBA" id="ARBA00008356"/>
    </source>
</evidence>
<evidence type="ECO:0000313" key="6">
    <source>
        <dbReference type="RefSeq" id="XP_002741259.1"/>
    </source>
</evidence>
<dbReference type="Proteomes" id="UP000694865">
    <property type="component" value="Unplaced"/>
</dbReference>
<dbReference type="SMART" id="SM01075">
    <property type="entry name" value="CDT1"/>
    <property type="match status" value="1"/>
</dbReference>
<dbReference type="InterPro" id="IPR014939">
    <property type="entry name" value="CDT1_Gemini-bd-like"/>
</dbReference>
<feature type="compositionally biased region" description="Low complexity" evidence="3">
    <location>
        <begin position="143"/>
        <end position="155"/>
    </location>
</feature>
<keyword evidence="2" id="KW-0131">Cell cycle</keyword>
<proteinExistence type="inferred from homology"/>
<dbReference type="CDD" id="cd08767">
    <property type="entry name" value="Cdt1_c"/>
    <property type="match status" value="1"/>
</dbReference>
<dbReference type="SUPFAM" id="SSF46785">
    <property type="entry name" value="Winged helix' DNA-binding domain"/>
    <property type="match status" value="1"/>
</dbReference>
<dbReference type="PANTHER" id="PTHR28637:SF1">
    <property type="entry name" value="DNA REPLICATION FACTOR CDT1"/>
    <property type="match status" value="1"/>
</dbReference>
<dbReference type="Pfam" id="PF16679">
    <property type="entry name" value="CDT1_C"/>
    <property type="match status" value="1"/>
</dbReference>
<feature type="compositionally biased region" description="Basic and acidic residues" evidence="3">
    <location>
        <begin position="588"/>
        <end position="603"/>
    </location>
</feature>
<evidence type="ECO:0000256" key="3">
    <source>
        <dbReference type="SAM" id="MobiDB-lite"/>
    </source>
</evidence>
<name>A0ABM0H049_SACKO</name>
<feature type="compositionally biased region" description="Polar residues" evidence="3">
    <location>
        <begin position="119"/>
        <end position="129"/>
    </location>
</feature>
<feature type="region of interest" description="Disordered" evidence="3">
    <location>
        <begin position="46"/>
        <end position="77"/>
    </location>
</feature>
<sequence>MAQCRVTEYYGSRKRTGDLQPTKRRKVQRTTVIAEDTPSVLLPISKLSPTASSCSETSVGSTRSRTKKALPQTRSRYSRRVKNKTVGPIEHALLRLRSSACETEGYSSSDLEVSDTTDTDSVASETTAISDDHDTRLSPPLTPTKRTQKTTTTIAQKRRKPATRINSLDGFDYFEEATAPTPAEFAFELQENQNKEEQGKRVKKKASPKQTPAKKKLELKLKNEEPRSEECSTVKLDTNENQCEKTVTETTTSEMCTSLKYKPSTSKSTEVSLNTKESCASVVSAKLKDKKKVAKLKEKMSPAAVKDLLSKSGKLAELQSRLAKVKEQADKTKKLTTKLPQSPKVSQSQKLSQPPKAAQPELSAAEASDEMPAYQKYHSLATPVPPSLNLPYKYKILSEMFRSVDTIVGILQNRTETCTFTKLKEAVQEMIRRTFELKNLGQIKTVYPYAYTFRQERGVPTYKHGVKSTDYQLTIDASLDSTSNQQEQRQKLTSSKLIQRRNIFDHSLVDIVKVHHKDFLSKLIPPLTVPEDKLTRWHPKFPLDRVPDIEPASLPEPPNVKKYSSAKDVLDKARDMLTPRVTEALEKVAKKSELERKNSKDATPKVQSPNTTKNQNTAIKGVPQSLLERIRAKEAAKMEAALIRDPAEDKKTDMIARLPELCRILRGFFLAEKKAAIPIESATSKLVESYKSCISVAQMEKHLDVMSEVLPQWLSIFKIRKTTYVKIDKKTDMNTITDKINEIVKQRK</sequence>
<dbReference type="InterPro" id="IPR036390">
    <property type="entry name" value="WH_DNA-bd_sf"/>
</dbReference>
<feature type="region of interest" description="Disordered" evidence="3">
    <location>
        <begin position="588"/>
        <end position="622"/>
    </location>
</feature>
<evidence type="ECO:0000259" key="4">
    <source>
        <dbReference type="SMART" id="SM01075"/>
    </source>
</evidence>
<dbReference type="GeneID" id="100376797"/>
<gene>
    <name evidence="6" type="primary">LOC100376797</name>
</gene>
<feature type="compositionally biased region" description="Polar residues" evidence="3">
    <location>
        <begin position="338"/>
        <end position="352"/>
    </location>
</feature>
<protein>
    <submittedName>
        <fullName evidence="6">DNA replication factor Cdt1-like</fullName>
    </submittedName>
</protein>
<feature type="domain" description="CDT1 Geminin-binding" evidence="4">
    <location>
        <begin position="390"/>
        <end position="556"/>
    </location>
</feature>
<dbReference type="InterPro" id="IPR038090">
    <property type="entry name" value="Cdt1_C_WH_dom_sf"/>
</dbReference>
<dbReference type="Pfam" id="PF08839">
    <property type="entry name" value="CDT1"/>
    <property type="match status" value="1"/>
</dbReference>
<reference evidence="6" key="1">
    <citation type="submission" date="2025-08" db="UniProtKB">
        <authorList>
            <consortium name="RefSeq"/>
        </authorList>
    </citation>
    <scope>IDENTIFICATION</scope>
    <source>
        <tissue evidence="6">Testes</tissue>
    </source>
</reference>
<dbReference type="InterPro" id="IPR045173">
    <property type="entry name" value="Cdt1"/>
</dbReference>
<dbReference type="PANTHER" id="PTHR28637">
    <property type="entry name" value="DNA REPLICATION FACTOR CDT1"/>
    <property type="match status" value="1"/>
</dbReference>
<feature type="region of interest" description="Disordered" evidence="3">
    <location>
        <begin position="105"/>
        <end position="166"/>
    </location>
</feature>